<dbReference type="AlphaFoldDB" id="D8M9E7"/>
<sequence length="235" mass="26948">MQFVDAHCHLHFPRIANVVNTLIQSAKEQGVRYFAVNATSPEDFGWVDAIADSNPEVIPFYGIHPYYLSEETWETAFEELEKRKDALRYIGEIGMDKLIVSRVPFSLQERCFKQQVHLASLLSIPFAVHCVKCVPAVYSILKEEGPFSSSFLMHGYAGPPDYVQKLADLGAYFSISGYLFNLSPKRRKAMEDTIRKYPLDRILLESDAPDMVGRVERRVRSSALRTQYRFLMKQV</sequence>
<evidence type="ECO:0008006" key="4">
    <source>
        <dbReference type="Google" id="ProtNLM"/>
    </source>
</evidence>
<dbReference type="Pfam" id="PF01026">
    <property type="entry name" value="TatD_DNase"/>
    <property type="match status" value="1"/>
</dbReference>
<dbReference type="RefSeq" id="XP_012898734.1">
    <property type="nucleotide sequence ID" value="XM_013043280.1"/>
</dbReference>
<dbReference type="GO" id="GO:0046872">
    <property type="term" value="F:metal ion binding"/>
    <property type="evidence" value="ECO:0007669"/>
    <property type="project" value="UniProtKB-KW"/>
</dbReference>
<feature type="binding site" evidence="1">
    <location>
        <position position="9"/>
    </location>
    <ligand>
        <name>a divalent metal cation</name>
        <dbReference type="ChEBI" id="CHEBI:60240"/>
        <label>1</label>
    </ligand>
</feature>
<gene>
    <name evidence="2" type="ORF">GSBLH_T00004394001</name>
</gene>
<dbReference type="InterPro" id="IPR032466">
    <property type="entry name" value="Metal_Hydrolase"/>
</dbReference>
<protein>
    <recommendedName>
        <fullName evidence="4">TatD related DNase</fullName>
    </recommendedName>
</protein>
<organism evidence="2">
    <name type="scientific">Blastocystis hominis</name>
    <dbReference type="NCBI Taxonomy" id="12968"/>
    <lineage>
        <taxon>Eukaryota</taxon>
        <taxon>Sar</taxon>
        <taxon>Stramenopiles</taxon>
        <taxon>Bigyra</taxon>
        <taxon>Opalozoa</taxon>
        <taxon>Opalinata</taxon>
        <taxon>Blastocystidae</taxon>
        <taxon>Blastocystis</taxon>
    </lineage>
</organism>
<feature type="binding site" evidence="1">
    <location>
        <position position="7"/>
    </location>
    <ligand>
        <name>a divalent metal cation</name>
        <dbReference type="ChEBI" id="CHEBI:60240"/>
        <label>1</label>
    </ligand>
</feature>
<dbReference type="PANTHER" id="PTHR47176">
    <property type="entry name" value="OSJNBA0020J04.13 PROTEIN"/>
    <property type="match status" value="1"/>
</dbReference>
<dbReference type="CDD" id="cd01310">
    <property type="entry name" value="TatD_DNAse"/>
    <property type="match status" value="1"/>
</dbReference>
<feature type="binding site" evidence="1">
    <location>
        <position position="207"/>
    </location>
    <ligand>
        <name>a divalent metal cation</name>
        <dbReference type="ChEBI" id="CHEBI:60240"/>
        <label>1</label>
    </ligand>
</feature>
<keyword evidence="3" id="KW-1185">Reference proteome</keyword>
<feature type="binding site" evidence="1">
    <location>
        <position position="92"/>
    </location>
    <ligand>
        <name>a divalent metal cation</name>
        <dbReference type="ChEBI" id="CHEBI:60240"/>
        <label>1</label>
    </ligand>
</feature>
<accession>D8M9E7</accession>
<dbReference type="OMA" id="VSCATHE"/>
<keyword evidence="1" id="KW-0479">Metal-binding</keyword>
<proteinExistence type="predicted"/>
<dbReference type="EMBL" id="FN668688">
    <property type="protein sequence ID" value="CBK24686.2"/>
    <property type="molecule type" value="Genomic_DNA"/>
</dbReference>
<feature type="binding site" evidence="1">
    <location>
        <position position="154"/>
    </location>
    <ligand>
        <name>a divalent metal cation</name>
        <dbReference type="ChEBI" id="CHEBI:60240"/>
        <label>2</label>
    </ligand>
</feature>
<dbReference type="Gene3D" id="3.20.20.140">
    <property type="entry name" value="Metal-dependent hydrolases"/>
    <property type="match status" value="1"/>
</dbReference>
<dbReference type="OrthoDB" id="6079689at2759"/>
<dbReference type="InterPro" id="IPR001130">
    <property type="entry name" value="TatD-like"/>
</dbReference>
<dbReference type="GeneID" id="24921422"/>
<dbReference type="PANTHER" id="PTHR47176:SF1">
    <property type="entry name" value="OS04G0577500 PROTEIN"/>
    <property type="match status" value="1"/>
</dbReference>
<evidence type="ECO:0000256" key="1">
    <source>
        <dbReference type="PIRSR" id="PIRSR005902-1"/>
    </source>
</evidence>
<evidence type="ECO:0000313" key="2">
    <source>
        <dbReference type="EMBL" id="CBK24686.2"/>
    </source>
</evidence>
<dbReference type="Proteomes" id="UP000008312">
    <property type="component" value="Unassembled WGS sequence"/>
</dbReference>
<feature type="binding site" evidence="1">
    <location>
        <position position="129"/>
    </location>
    <ligand>
        <name>a divalent metal cation</name>
        <dbReference type="ChEBI" id="CHEBI:60240"/>
        <label>2</label>
    </ligand>
</feature>
<evidence type="ECO:0000313" key="3">
    <source>
        <dbReference type="Proteomes" id="UP000008312"/>
    </source>
</evidence>
<name>D8M9E7_BLAHO</name>
<dbReference type="PIRSF" id="PIRSF005902">
    <property type="entry name" value="DNase_TatD"/>
    <property type="match status" value="1"/>
</dbReference>
<dbReference type="SUPFAM" id="SSF51556">
    <property type="entry name" value="Metallo-dependent hydrolases"/>
    <property type="match status" value="1"/>
</dbReference>
<dbReference type="InParanoid" id="D8M9E7"/>
<reference evidence="2" key="1">
    <citation type="submission" date="2010-02" db="EMBL/GenBank/DDBJ databases">
        <title>Sequencing and annotation of the Blastocystis hominis genome.</title>
        <authorList>
            <person name="Wincker P."/>
        </authorList>
    </citation>
    <scope>NUCLEOTIDE SEQUENCE</scope>
    <source>
        <strain evidence="2">Singapore isolate B</strain>
    </source>
</reference>
<dbReference type="GO" id="GO:0016788">
    <property type="term" value="F:hydrolase activity, acting on ester bonds"/>
    <property type="evidence" value="ECO:0007669"/>
    <property type="project" value="InterPro"/>
</dbReference>